<dbReference type="Proteomes" id="UP000000238">
    <property type="component" value="Chromosome"/>
</dbReference>
<organism evidence="1 2">
    <name type="scientific">Hahella chejuensis (strain KCTC 2396)</name>
    <dbReference type="NCBI Taxonomy" id="349521"/>
    <lineage>
        <taxon>Bacteria</taxon>
        <taxon>Pseudomonadati</taxon>
        <taxon>Pseudomonadota</taxon>
        <taxon>Gammaproteobacteria</taxon>
        <taxon>Oceanospirillales</taxon>
        <taxon>Hahellaceae</taxon>
        <taxon>Hahella</taxon>
    </lineage>
</organism>
<dbReference type="HOGENOM" id="CLU_1649748_0_0_6"/>
<gene>
    <name evidence="1" type="ordered locus">HCH_03255</name>
</gene>
<dbReference type="EMBL" id="CP000155">
    <property type="protein sequence ID" value="ABC30014.1"/>
    <property type="molecule type" value="Genomic_DNA"/>
</dbReference>
<accession>Q2SH60</accession>
<evidence type="ECO:0000313" key="1">
    <source>
        <dbReference type="EMBL" id="ABC30014.1"/>
    </source>
</evidence>
<dbReference type="AlphaFoldDB" id="Q2SH60"/>
<dbReference type="STRING" id="349521.HCH_03255"/>
<protein>
    <submittedName>
        <fullName evidence="1">Uncharacterized protein</fullName>
    </submittedName>
</protein>
<name>Q2SH60_HAHCH</name>
<dbReference type="KEGG" id="hch:HCH_03255"/>
<reference evidence="1 2" key="1">
    <citation type="journal article" date="2005" name="Nucleic Acids Res.">
        <title>Genomic blueprint of Hahella chejuensis, a marine microbe producing an algicidal agent.</title>
        <authorList>
            <person name="Jeong H."/>
            <person name="Yim J.H."/>
            <person name="Lee C."/>
            <person name="Choi S.-H."/>
            <person name="Park Y.K."/>
            <person name="Yoon S.H."/>
            <person name="Hur C.-G."/>
            <person name="Kang H.-Y."/>
            <person name="Kim D."/>
            <person name="Lee H.H."/>
            <person name="Park K.H."/>
            <person name="Park S.-H."/>
            <person name="Park H.-S."/>
            <person name="Lee H.K."/>
            <person name="Oh T.K."/>
            <person name="Kim J.F."/>
        </authorList>
    </citation>
    <scope>NUCLEOTIDE SEQUENCE [LARGE SCALE GENOMIC DNA]</scope>
    <source>
        <strain evidence="1 2">KCTC 2396</strain>
    </source>
</reference>
<sequence>MRSSNRQKLSPALPLPMKIPDFHHRGRKEASHFLQNVNPELVNAIEKKFPGMVKHVEIPIHKVQEKDWIGPPQNITDLDVLLKNGVVIQVKTGKGKGLVQQLQDSSDITRMPAIGFDANKFANSGKPDISWNLKGNVQKAGFQFTNDVDELLDMISKYRE</sequence>
<evidence type="ECO:0000313" key="2">
    <source>
        <dbReference type="Proteomes" id="UP000000238"/>
    </source>
</evidence>
<proteinExistence type="predicted"/>
<keyword evidence="2" id="KW-1185">Reference proteome</keyword>